<sequence>MYQLDNVSFYYAKPILENINLTIQKNTFYSIVGPNGAGKTTLLRLLAGLLKPKKGNIFLEKKPIFLYSKKQLATKVSLISQEHIHFDYTVYEIVSLGRYPHKKRFSFSKIDYEKIDEAINICGLEYLKNENILNLSSGEHQRVLIARSLAQDTNILLLDEAFSNLDLKYILSILDALMSLNKTIISVFHDIKLARLADYTIFLKNAQIFKIIDKRQTLFPSFLEQFYDVDTSKLSNIGFSSMLV</sequence>
<dbReference type="GO" id="GO:0005524">
    <property type="term" value="F:ATP binding"/>
    <property type="evidence" value="ECO:0007669"/>
    <property type="project" value="UniProtKB-KW"/>
</dbReference>
<feature type="domain" description="ABC transporter" evidence="6">
    <location>
        <begin position="1"/>
        <end position="230"/>
    </location>
</feature>
<dbReference type="InterPro" id="IPR003593">
    <property type="entry name" value="AAA+_ATPase"/>
</dbReference>
<keyword evidence="4" id="KW-1278">Translocase</keyword>
<keyword evidence="3 7" id="KW-0067">ATP-binding</keyword>
<evidence type="ECO:0000313" key="7">
    <source>
        <dbReference type="EMBL" id="HHS49318.1"/>
    </source>
</evidence>
<protein>
    <submittedName>
        <fullName evidence="7">ABC transporter ATP-binding protein</fullName>
    </submittedName>
</protein>
<evidence type="ECO:0000256" key="5">
    <source>
        <dbReference type="ARBA" id="ARBA00037066"/>
    </source>
</evidence>
<gene>
    <name evidence="7" type="ORF">ENM99_05705</name>
</gene>
<accession>A0A7C6A7I6</accession>
<dbReference type="GO" id="GO:0016887">
    <property type="term" value="F:ATP hydrolysis activity"/>
    <property type="evidence" value="ECO:0007669"/>
    <property type="project" value="InterPro"/>
</dbReference>
<keyword evidence="2" id="KW-0547">Nucleotide-binding</keyword>
<comment type="function">
    <text evidence="5">Part of the ABC transporter complex HmuTUV involved in hemin import. Responsible for energy coupling to the transport system.</text>
</comment>
<evidence type="ECO:0000256" key="4">
    <source>
        <dbReference type="ARBA" id="ARBA00022967"/>
    </source>
</evidence>
<dbReference type="Pfam" id="PF00005">
    <property type="entry name" value="ABC_tran"/>
    <property type="match status" value="1"/>
</dbReference>
<dbReference type="SMART" id="SM00382">
    <property type="entry name" value="AAA"/>
    <property type="match status" value="1"/>
</dbReference>
<dbReference type="AlphaFoldDB" id="A0A7C6A7I6"/>
<dbReference type="SUPFAM" id="SSF52540">
    <property type="entry name" value="P-loop containing nucleoside triphosphate hydrolases"/>
    <property type="match status" value="1"/>
</dbReference>
<comment type="caution">
    <text evidence="7">The sequence shown here is derived from an EMBL/GenBank/DDBJ whole genome shotgun (WGS) entry which is preliminary data.</text>
</comment>
<dbReference type="InterPro" id="IPR027417">
    <property type="entry name" value="P-loop_NTPase"/>
</dbReference>
<organism evidence="7">
    <name type="scientific">Desulfurella acetivorans</name>
    <dbReference type="NCBI Taxonomy" id="33002"/>
    <lineage>
        <taxon>Bacteria</taxon>
        <taxon>Pseudomonadati</taxon>
        <taxon>Campylobacterota</taxon>
        <taxon>Desulfurellia</taxon>
        <taxon>Desulfurellales</taxon>
        <taxon>Desulfurellaceae</taxon>
        <taxon>Desulfurella</taxon>
    </lineage>
</organism>
<evidence type="ECO:0000256" key="2">
    <source>
        <dbReference type="ARBA" id="ARBA00022741"/>
    </source>
</evidence>
<reference evidence="7" key="1">
    <citation type="journal article" date="2020" name="mSystems">
        <title>Genome- and Community-Level Interaction Insights into Carbon Utilization and Element Cycling Functions of Hydrothermarchaeota in Hydrothermal Sediment.</title>
        <authorList>
            <person name="Zhou Z."/>
            <person name="Liu Y."/>
            <person name="Xu W."/>
            <person name="Pan J."/>
            <person name="Luo Z.H."/>
            <person name="Li M."/>
        </authorList>
    </citation>
    <scope>NUCLEOTIDE SEQUENCE [LARGE SCALE GENOMIC DNA]</scope>
    <source>
        <strain evidence="7">SpSt-1135</strain>
    </source>
</reference>
<dbReference type="PROSITE" id="PS50893">
    <property type="entry name" value="ABC_TRANSPORTER_2"/>
    <property type="match status" value="1"/>
</dbReference>
<dbReference type="PANTHER" id="PTHR42794:SF1">
    <property type="entry name" value="HEMIN IMPORT ATP-BINDING PROTEIN HMUV"/>
    <property type="match status" value="1"/>
</dbReference>
<dbReference type="Proteomes" id="UP000886400">
    <property type="component" value="Unassembled WGS sequence"/>
</dbReference>
<name>A0A7C6A7I6_DESAE</name>
<evidence type="ECO:0000256" key="1">
    <source>
        <dbReference type="ARBA" id="ARBA00022448"/>
    </source>
</evidence>
<dbReference type="CDD" id="cd03214">
    <property type="entry name" value="ABC_Iron-Siderophores_B12_Hemin"/>
    <property type="match status" value="1"/>
</dbReference>
<evidence type="ECO:0000259" key="6">
    <source>
        <dbReference type="PROSITE" id="PS50893"/>
    </source>
</evidence>
<dbReference type="PANTHER" id="PTHR42794">
    <property type="entry name" value="HEMIN IMPORT ATP-BINDING PROTEIN HMUV"/>
    <property type="match status" value="1"/>
</dbReference>
<dbReference type="InterPro" id="IPR003439">
    <property type="entry name" value="ABC_transporter-like_ATP-bd"/>
</dbReference>
<proteinExistence type="predicted"/>
<keyword evidence="1" id="KW-0813">Transport</keyword>
<dbReference type="Gene3D" id="3.40.50.300">
    <property type="entry name" value="P-loop containing nucleotide triphosphate hydrolases"/>
    <property type="match status" value="1"/>
</dbReference>
<dbReference type="EMBL" id="DRZX01000270">
    <property type="protein sequence ID" value="HHS49318.1"/>
    <property type="molecule type" value="Genomic_DNA"/>
</dbReference>
<evidence type="ECO:0000256" key="3">
    <source>
        <dbReference type="ARBA" id="ARBA00022840"/>
    </source>
</evidence>